<dbReference type="InterPro" id="IPR048876">
    <property type="entry name" value="BipA_C"/>
</dbReference>
<dbReference type="AlphaFoldDB" id="A0AB40B5C4"/>
<evidence type="ECO:0000256" key="5">
    <source>
        <dbReference type="ARBA" id="ARBA00047512"/>
    </source>
</evidence>
<dbReference type="Gene3D" id="3.30.70.870">
    <property type="entry name" value="Elongation Factor G (Translational Gtpase), domain 3"/>
    <property type="match status" value="1"/>
</dbReference>
<dbReference type="Gene3D" id="2.40.50.250">
    <property type="entry name" value="bipa protein"/>
    <property type="match status" value="1"/>
</dbReference>
<comment type="catalytic activity">
    <reaction evidence="5">
        <text>a sn-glycero-3-phosphodiester + H2O = an alcohol + sn-glycerol 3-phosphate + H(+)</text>
        <dbReference type="Rhea" id="RHEA:12969"/>
        <dbReference type="ChEBI" id="CHEBI:15377"/>
        <dbReference type="ChEBI" id="CHEBI:15378"/>
        <dbReference type="ChEBI" id="CHEBI:30879"/>
        <dbReference type="ChEBI" id="CHEBI:57597"/>
        <dbReference type="ChEBI" id="CHEBI:83408"/>
        <dbReference type="EC" id="3.1.4.46"/>
    </reaction>
</comment>
<dbReference type="GO" id="GO:0008889">
    <property type="term" value="F:glycerophosphodiester phosphodiesterase activity"/>
    <property type="evidence" value="ECO:0007669"/>
    <property type="project" value="UniProtKB-EC"/>
</dbReference>
<keyword evidence="4" id="KW-0378">Hydrolase</keyword>
<proteinExistence type="inferred from homology"/>
<evidence type="ECO:0000256" key="4">
    <source>
        <dbReference type="ARBA" id="ARBA00022801"/>
    </source>
</evidence>
<sequence>MWDRIHASGFLKYCMQSIEVLLEMSENVYWYQYKQLNPYQPPDYAWSKRNNLRKVQKAKRKTKYVREETKCGSNIIKPVYAKHRGSLGNVRKCVLVNPVRTKELTNICVPGKDENVRLSPPRLMSLEEAIGYVASDELIEVHPYTFSNENIFLHFNFHEDAYAQFDYWIKAIGVDGLFTDFTGSLHRHQEWTTSVLGKDDKNSITLLHKIALLITSQEGVI</sequence>
<dbReference type="Pfam" id="PF21018">
    <property type="entry name" value="BipA_C"/>
    <property type="match status" value="1"/>
</dbReference>
<evidence type="ECO:0000256" key="3">
    <source>
        <dbReference type="ARBA" id="ARBA00022798"/>
    </source>
</evidence>
<evidence type="ECO:0000259" key="6">
    <source>
        <dbReference type="Pfam" id="PF21018"/>
    </source>
</evidence>
<dbReference type="GO" id="GO:0006629">
    <property type="term" value="P:lipid metabolic process"/>
    <property type="evidence" value="ECO:0007669"/>
    <property type="project" value="InterPro"/>
</dbReference>
<dbReference type="Proteomes" id="UP001515500">
    <property type="component" value="Chromosome 4"/>
</dbReference>
<organism evidence="7 9">
    <name type="scientific">Dioscorea cayennensis subsp. rotundata</name>
    <name type="common">White Guinea yam</name>
    <name type="synonym">Dioscorea rotundata</name>
    <dbReference type="NCBI Taxonomy" id="55577"/>
    <lineage>
        <taxon>Eukaryota</taxon>
        <taxon>Viridiplantae</taxon>
        <taxon>Streptophyta</taxon>
        <taxon>Embryophyta</taxon>
        <taxon>Tracheophyta</taxon>
        <taxon>Spermatophyta</taxon>
        <taxon>Magnoliopsida</taxon>
        <taxon>Liliopsida</taxon>
        <taxon>Dioscoreales</taxon>
        <taxon>Dioscoreaceae</taxon>
        <taxon>Dioscorea</taxon>
    </lineage>
</organism>
<feature type="domain" description="TypA/BipA C-terminal" evidence="6">
    <location>
        <begin position="94"/>
        <end position="145"/>
    </location>
</feature>
<evidence type="ECO:0000313" key="9">
    <source>
        <dbReference type="RefSeq" id="XP_039122308.1"/>
    </source>
</evidence>
<dbReference type="InterPro" id="IPR017946">
    <property type="entry name" value="PLC-like_Pdiesterase_TIM-brl"/>
</dbReference>
<protein>
    <recommendedName>
        <fullName evidence="2">glycerophosphodiester phosphodiesterase</fullName>
        <ecNumber evidence="2">3.1.4.46</ecNumber>
    </recommendedName>
</protein>
<accession>A0AB40B5C4</accession>
<keyword evidence="7" id="KW-1185">Reference proteome</keyword>
<evidence type="ECO:0000313" key="7">
    <source>
        <dbReference type="Proteomes" id="UP001515500"/>
    </source>
</evidence>
<dbReference type="SUPFAM" id="SSF51695">
    <property type="entry name" value="PLC-like phosphodiesterases"/>
    <property type="match status" value="1"/>
</dbReference>
<dbReference type="GO" id="GO:0006071">
    <property type="term" value="P:glycerol metabolic process"/>
    <property type="evidence" value="ECO:0007669"/>
    <property type="project" value="UniProtKB-KW"/>
</dbReference>
<dbReference type="EC" id="3.1.4.46" evidence="2"/>
<gene>
    <name evidence="8 9" type="primary">LOC120258907</name>
</gene>
<dbReference type="PANTHER" id="PTHR43620:SF7">
    <property type="entry name" value="GLYCEROPHOSPHODIESTER PHOSPHODIESTERASE GDPD5-RELATED"/>
    <property type="match status" value="1"/>
</dbReference>
<keyword evidence="3" id="KW-0319">Glycerol metabolism</keyword>
<comment type="similarity">
    <text evidence="1">Belongs to the glycerophosphoryl diester phosphodiesterase family.</text>
</comment>
<dbReference type="InterPro" id="IPR042116">
    <property type="entry name" value="TypA/BipA_C"/>
</dbReference>
<dbReference type="RefSeq" id="XP_039122307.1">
    <property type="nucleotide sequence ID" value="XM_039266373.1"/>
</dbReference>
<dbReference type="GeneID" id="120258907"/>
<evidence type="ECO:0000256" key="2">
    <source>
        <dbReference type="ARBA" id="ARBA00012247"/>
    </source>
</evidence>
<evidence type="ECO:0000256" key="1">
    <source>
        <dbReference type="ARBA" id="ARBA00007277"/>
    </source>
</evidence>
<name>A0AB40B5C4_DIOCR</name>
<reference evidence="8 9" key="1">
    <citation type="submission" date="2025-04" db="UniProtKB">
        <authorList>
            <consortium name="RefSeq"/>
        </authorList>
    </citation>
    <scope>IDENTIFICATION</scope>
</reference>
<dbReference type="RefSeq" id="XP_039122308.1">
    <property type="nucleotide sequence ID" value="XM_039266374.1"/>
</dbReference>
<dbReference type="PANTHER" id="PTHR43620">
    <property type="entry name" value="GLYCEROPHOSPHORYL DIESTER PHOSPHODIESTERASE"/>
    <property type="match status" value="1"/>
</dbReference>
<evidence type="ECO:0000313" key="8">
    <source>
        <dbReference type="RefSeq" id="XP_039122307.1"/>
    </source>
</evidence>